<dbReference type="GO" id="GO:0005739">
    <property type="term" value="C:mitochondrion"/>
    <property type="evidence" value="ECO:0007669"/>
    <property type="project" value="UniProtKB-SubCell"/>
</dbReference>
<dbReference type="SUPFAM" id="SSF51621">
    <property type="entry name" value="Phosphoenolpyruvate/pyruvate domain"/>
    <property type="match status" value="1"/>
</dbReference>
<keyword evidence="11" id="KW-0496">Mitochondrion</keyword>
<evidence type="ECO:0000313" key="28">
    <source>
        <dbReference type="Proteomes" id="UP000192578"/>
    </source>
</evidence>
<evidence type="ECO:0000256" key="4">
    <source>
        <dbReference type="ARBA" id="ARBA00012636"/>
    </source>
</evidence>
<proteinExistence type="inferred from homology"/>
<keyword evidence="5" id="KW-0808">Transferase</keyword>
<feature type="binding site" evidence="25">
    <location>
        <position position="227"/>
    </location>
    <ligand>
        <name>Mg(2+)</name>
        <dbReference type="ChEBI" id="CHEBI:18420"/>
    </ligand>
</feature>
<keyword evidence="7" id="KW-0378">Hydrolase</keyword>
<dbReference type="FunFam" id="3.20.20.60:FF:000014">
    <property type="entry name" value="Citrate lyase subunit beta-like protein"/>
    <property type="match status" value="1"/>
</dbReference>
<evidence type="ECO:0000256" key="25">
    <source>
        <dbReference type="PIRSR" id="PIRSR015582-2"/>
    </source>
</evidence>
<feature type="binding site" evidence="24">
    <location>
        <position position="190"/>
    </location>
    <ligand>
        <name>substrate</name>
    </ligand>
</feature>
<evidence type="ECO:0000313" key="27">
    <source>
        <dbReference type="EMBL" id="OQV21803.1"/>
    </source>
</evidence>
<feature type="binding site" evidence="25">
    <location>
        <position position="190"/>
    </location>
    <ligand>
        <name>Mg(2+)</name>
        <dbReference type="ChEBI" id="CHEBI:18420"/>
    </ligand>
</feature>
<comment type="function">
    <text evidence="16">Mitochondrial citramalyl-CoA lyase indirectly involved in the vitamin B12 metabolism. Converts citramalyl-CoA into acetyl-CoA and pyruvate in the C5-dicarboxylate catabolism pathway. The C5-dicarboxylate catabolism pathway is required to detoxify itaconate, a vitamin B12-poisoning metabolite. Also acts as a malate synthase in vitro, converting glyoxylate and acetyl-CoA to malate. Also displays malyl-CoA thioesterase activity. Also acts as a beta-methylmalate synthase in vitro, by mediating conversion of glyoxylate and propionyl-CoA to beta-methylmalate. Also has very weak citramalate synthase activity in vitro.</text>
</comment>
<dbReference type="GO" id="GO:0004474">
    <property type="term" value="F:malate synthase activity"/>
    <property type="evidence" value="ECO:0007669"/>
    <property type="project" value="UniProtKB-EC"/>
</dbReference>
<evidence type="ECO:0000256" key="19">
    <source>
        <dbReference type="ARBA" id="ARBA00066840"/>
    </source>
</evidence>
<dbReference type="EC" id="2.3.3.9" evidence="4"/>
<evidence type="ECO:0000256" key="24">
    <source>
        <dbReference type="PIRSR" id="PIRSR015582-1"/>
    </source>
</evidence>
<evidence type="ECO:0000256" key="20">
    <source>
        <dbReference type="ARBA" id="ARBA00072098"/>
    </source>
</evidence>
<dbReference type="Gene3D" id="3.20.20.60">
    <property type="entry name" value="Phosphoenolpyruvate-binding domains"/>
    <property type="match status" value="1"/>
</dbReference>
<evidence type="ECO:0000256" key="11">
    <source>
        <dbReference type="ARBA" id="ARBA00023128"/>
    </source>
</evidence>
<dbReference type="GO" id="GO:0046872">
    <property type="term" value="F:metal ion binding"/>
    <property type="evidence" value="ECO:0007669"/>
    <property type="project" value="UniProtKB-KW"/>
</dbReference>
<comment type="catalytic activity">
    <reaction evidence="14">
        <text>propanoyl-CoA + glyoxylate + H2O = 3-methylmalate + CoA + H(+)</text>
        <dbReference type="Rhea" id="RHEA:47628"/>
        <dbReference type="ChEBI" id="CHEBI:15377"/>
        <dbReference type="ChEBI" id="CHEBI:15378"/>
        <dbReference type="ChEBI" id="CHEBI:36655"/>
        <dbReference type="ChEBI" id="CHEBI:57287"/>
        <dbReference type="ChEBI" id="CHEBI:57392"/>
        <dbReference type="ChEBI" id="CHEBI:87810"/>
    </reaction>
</comment>
<comment type="catalytic activity">
    <reaction evidence="13">
        <text>glyoxylate + acetyl-CoA + H2O = (S)-malate + CoA + H(+)</text>
        <dbReference type="Rhea" id="RHEA:18181"/>
        <dbReference type="ChEBI" id="CHEBI:15377"/>
        <dbReference type="ChEBI" id="CHEBI:15378"/>
        <dbReference type="ChEBI" id="CHEBI:15589"/>
        <dbReference type="ChEBI" id="CHEBI:36655"/>
        <dbReference type="ChEBI" id="CHEBI:57287"/>
        <dbReference type="ChEBI" id="CHEBI:57288"/>
        <dbReference type="EC" id="2.3.3.9"/>
    </reaction>
</comment>
<dbReference type="EMBL" id="MTYJ01000021">
    <property type="protein sequence ID" value="OQV21803.1"/>
    <property type="molecule type" value="Genomic_DNA"/>
</dbReference>
<keyword evidence="8 25" id="KW-0460">Magnesium</keyword>
<dbReference type="InterPro" id="IPR005000">
    <property type="entry name" value="Aldolase/citrate-lyase_domain"/>
</dbReference>
<comment type="caution">
    <text evidence="27">The sequence shown here is derived from an EMBL/GenBank/DDBJ whole genome shotgun (WGS) entry which is preliminary data.</text>
</comment>
<keyword evidence="28" id="KW-1185">Reference proteome</keyword>
<dbReference type="OrthoDB" id="1773at2759"/>
<evidence type="ECO:0000256" key="7">
    <source>
        <dbReference type="ARBA" id="ARBA00022801"/>
    </source>
</evidence>
<keyword evidence="10" id="KW-0007">Acetylation</keyword>
<evidence type="ECO:0000259" key="26">
    <source>
        <dbReference type="Pfam" id="PF03328"/>
    </source>
</evidence>
<dbReference type="InterPro" id="IPR011206">
    <property type="entry name" value="Citrate_lyase_beta/mcl1/mcl2"/>
</dbReference>
<comment type="subunit">
    <text evidence="3">Homotrimer.</text>
</comment>
<dbReference type="PIRSF" id="PIRSF015582">
    <property type="entry name" value="Cit_lyase_B"/>
    <property type="match status" value="1"/>
</dbReference>
<evidence type="ECO:0000256" key="18">
    <source>
        <dbReference type="ARBA" id="ARBA00066460"/>
    </source>
</evidence>
<dbReference type="GO" id="GO:0106064">
    <property type="term" value="P:regulation of cobalamin metabolic process"/>
    <property type="evidence" value="ECO:0007669"/>
    <property type="project" value="TreeGrafter"/>
</dbReference>
<evidence type="ECO:0000256" key="8">
    <source>
        <dbReference type="ARBA" id="ARBA00022842"/>
    </source>
</evidence>
<comment type="cofactor">
    <cofactor evidence="1">
        <name>Mg(2+)</name>
        <dbReference type="ChEBI" id="CHEBI:18420"/>
    </cofactor>
</comment>
<dbReference type="EC" id="4.1.3.25" evidence="19"/>
<name>A0A1W0X2W4_HYPEX</name>
<dbReference type="GO" id="GO:0016787">
    <property type="term" value="F:hydrolase activity"/>
    <property type="evidence" value="ECO:0007669"/>
    <property type="project" value="UniProtKB-KW"/>
</dbReference>
<evidence type="ECO:0000256" key="9">
    <source>
        <dbReference type="ARBA" id="ARBA00022946"/>
    </source>
</evidence>
<sequence>MKLLFRFPLAFLHRAKLSFGPVIRRPFSVGPKGGNCHTSPVSSQNASDQQRWLPHIPRRAVMYIPGDDVKKIAKIPTLNVDCPVLECEDGVAVARKEAARSMIVSTLNNAEWVKTRKSRALDVAVRINSIQSGLADDDLNTVLSASVLPTTLFVPKIEEEDHISWLANRLGLILSGRITQAPLRLILYIESAHALMQMRRLLKTALSLADGSGSLFALDGVVFGSDDYCADIGATRSKEATELIFARQFFVSAAKSFQRPIQAIDLVHIDFKDLSDLKRQAEEGARWGFTGKQVIHPAQVETVQRAFSPSPERIQWANDLITAFEEHQKLGKGAFTFQNSMIDMPLLLQAQNVVAQAKQLNL</sequence>
<dbReference type="PANTHER" id="PTHR11105">
    <property type="entry name" value="CITRATE LYASE SUBUNIT BETA-RELATED"/>
    <property type="match status" value="1"/>
</dbReference>
<evidence type="ECO:0000256" key="13">
    <source>
        <dbReference type="ARBA" id="ARBA00047918"/>
    </source>
</evidence>
<evidence type="ECO:0000256" key="3">
    <source>
        <dbReference type="ARBA" id="ARBA00011233"/>
    </source>
</evidence>
<evidence type="ECO:0000256" key="1">
    <source>
        <dbReference type="ARBA" id="ARBA00001946"/>
    </source>
</evidence>
<comment type="catalytic activity">
    <reaction evidence="15">
        <text>(3S)-citramalyl-CoA = pyruvate + acetyl-CoA</text>
        <dbReference type="Rhea" id="RHEA:22612"/>
        <dbReference type="ChEBI" id="CHEBI:15361"/>
        <dbReference type="ChEBI" id="CHEBI:57288"/>
        <dbReference type="ChEBI" id="CHEBI:58668"/>
        <dbReference type="EC" id="4.1.3.25"/>
    </reaction>
</comment>
<evidence type="ECO:0000256" key="2">
    <source>
        <dbReference type="ARBA" id="ARBA00004173"/>
    </source>
</evidence>
<evidence type="ECO:0000256" key="16">
    <source>
        <dbReference type="ARBA" id="ARBA00055540"/>
    </source>
</evidence>
<reference evidence="28" key="1">
    <citation type="submission" date="2017-01" db="EMBL/GenBank/DDBJ databases">
        <title>Comparative genomics of anhydrobiosis in the tardigrade Hypsibius dujardini.</title>
        <authorList>
            <person name="Yoshida Y."/>
            <person name="Koutsovoulos G."/>
            <person name="Laetsch D."/>
            <person name="Stevens L."/>
            <person name="Kumar S."/>
            <person name="Horikawa D."/>
            <person name="Ishino K."/>
            <person name="Komine S."/>
            <person name="Tomita M."/>
            <person name="Blaxter M."/>
            <person name="Arakawa K."/>
        </authorList>
    </citation>
    <scope>NUCLEOTIDE SEQUENCE [LARGE SCALE GENOMIC DNA]</scope>
    <source>
        <strain evidence="28">Z151</strain>
    </source>
</reference>
<evidence type="ECO:0000256" key="6">
    <source>
        <dbReference type="ARBA" id="ARBA00022723"/>
    </source>
</evidence>
<keyword evidence="6 25" id="KW-0479">Metal-binding</keyword>
<dbReference type="InterPro" id="IPR040442">
    <property type="entry name" value="Pyrv_kinase-like_dom_sf"/>
</dbReference>
<dbReference type="Proteomes" id="UP000192578">
    <property type="component" value="Unassembled WGS sequence"/>
</dbReference>
<evidence type="ECO:0000256" key="21">
    <source>
        <dbReference type="ARBA" id="ARBA00076231"/>
    </source>
</evidence>
<keyword evidence="12 27" id="KW-0456">Lyase</keyword>
<evidence type="ECO:0000256" key="12">
    <source>
        <dbReference type="ARBA" id="ARBA00023239"/>
    </source>
</evidence>
<evidence type="ECO:0000256" key="17">
    <source>
        <dbReference type="ARBA" id="ARBA00061542"/>
    </source>
</evidence>
<protein>
    <recommendedName>
        <fullName evidence="20">Citramalyl-CoA lyase, mitochondrial</fullName>
        <ecNumber evidence="4">2.3.3.9</ecNumber>
        <ecNumber evidence="18">3.1.2.30</ecNumber>
        <ecNumber evidence="19">4.1.3.25</ecNumber>
    </recommendedName>
    <alternativeName>
        <fullName evidence="22">(3S)-malyl-CoA thioesterase</fullName>
    </alternativeName>
    <alternativeName>
        <fullName evidence="23">Beta-methylmalate synthase</fullName>
    </alternativeName>
    <alternativeName>
        <fullName evidence="21">Malate synthase</fullName>
    </alternativeName>
</protein>
<evidence type="ECO:0000256" key="5">
    <source>
        <dbReference type="ARBA" id="ARBA00022679"/>
    </source>
</evidence>
<dbReference type="GO" id="GO:0047777">
    <property type="term" value="F:(S)-citramalyl-CoA lyase activity"/>
    <property type="evidence" value="ECO:0007669"/>
    <property type="project" value="UniProtKB-EC"/>
</dbReference>
<gene>
    <name evidence="27" type="ORF">BV898_04378</name>
</gene>
<evidence type="ECO:0000256" key="10">
    <source>
        <dbReference type="ARBA" id="ARBA00022990"/>
    </source>
</evidence>
<feature type="binding site" evidence="24">
    <location>
        <position position="126"/>
    </location>
    <ligand>
        <name>substrate</name>
    </ligand>
</feature>
<comment type="subcellular location">
    <subcellularLocation>
        <location evidence="2">Mitochondrion</location>
    </subcellularLocation>
</comment>
<organism evidence="27 28">
    <name type="scientific">Hypsibius exemplaris</name>
    <name type="common">Freshwater tardigrade</name>
    <dbReference type="NCBI Taxonomy" id="2072580"/>
    <lineage>
        <taxon>Eukaryota</taxon>
        <taxon>Metazoa</taxon>
        <taxon>Ecdysozoa</taxon>
        <taxon>Tardigrada</taxon>
        <taxon>Eutardigrada</taxon>
        <taxon>Parachela</taxon>
        <taxon>Hypsibioidea</taxon>
        <taxon>Hypsibiidae</taxon>
        <taxon>Hypsibius</taxon>
    </lineage>
</organism>
<feature type="domain" description="HpcH/HpaI aldolase/citrate lyase" evidence="26">
    <location>
        <begin position="59"/>
        <end position="297"/>
    </location>
</feature>
<accession>A0A1W0X2W4</accession>
<dbReference type="InterPro" id="IPR015813">
    <property type="entry name" value="Pyrv/PenolPyrv_kinase-like_dom"/>
</dbReference>
<dbReference type="AlphaFoldDB" id="A0A1W0X2W4"/>
<dbReference type="Pfam" id="PF03328">
    <property type="entry name" value="HpcH_HpaI"/>
    <property type="match status" value="1"/>
</dbReference>
<dbReference type="InterPro" id="IPR040186">
    <property type="entry name" value="Citramalyl-CoA_lyase"/>
</dbReference>
<evidence type="ECO:0000256" key="23">
    <source>
        <dbReference type="ARBA" id="ARBA00083020"/>
    </source>
</evidence>
<evidence type="ECO:0000256" key="15">
    <source>
        <dbReference type="ARBA" id="ARBA00051672"/>
    </source>
</evidence>
<evidence type="ECO:0000256" key="22">
    <source>
        <dbReference type="ARBA" id="ARBA00076788"/>
    </source>
</evidence>
<keyword evidence="9" id="KW-0809">Transit peptide</keyword>
<comment type="similarity">
    <text evidence="17">Belongs to the HpcH/HpaI aldolase family. Citrate lyase beta subunit-like subfamily.</text>
</comment>
<dbReference type="EC" id="3.1.2.30" evidence="18"/>
<evidence type="ECO:0000256" key="14">
    <source>
        <dbReference type="ARBA" id="ARBA00051623"/>
    </source>
</evidence>
<dbReference type="PANTHER" id="PTHR11105:SF0">
    <property type="entry name" value="CITRAMALYL-COA LYASE, MITOCHONDRIAL"/>
    <property type="match status" value="1"/>
</dbReference>